<comment type="caution">
    <text evidence="2">The sequence shown here is derived from an EMBL/GenBank/DDBJ whole genome shotgun (WGS) entry which is preliminary data.</text>
</comment>
<feature type="compositionally biased region" description="Acidic residues" evidence="1">
    <location>
        <begin position="88"/>
        <end position="98"/>
    </location>
</feature>
<dbReference type="AlphaFoldDB" id="A0A9P5XBL4"/>
<keyword evidence="3" id="KW-1185">Reference proteome</keyword>
<evidence type="ECO:0000256" key="1">
    <source>
        <dbReference type="SAM" id="MobiDB-lite"/>
    </source>
</evidence>
<feature type="compositionally biased region" description="Acidic residues" evidence="1">
    <location>
        <begin position="107"/>
        <end position="158"/>
    </location>
</feature>
<dbReference type="OrthoDB" id="3267661at2759"/>
<proteinExistence type="predicted"/>
<organism evidence="2 3">
    <name type="scientific">Macrolepiota fuliginosa MF-IS2</name>
    <dbReference type="NCBI Taxonomy" id="1400762"/>
    <lineage>
        <taxon>Eukaryota</taxon>
        <taxon>Fungi</taxon>
        <taxon>Dikarya</taxon>
        <taxon>Basidiomycota</taxon>
        <taxon>Agaricomycotina</taxon>
        <taxon>Agaricomycetes</taxon>
        <taxon>Agaricomycetidae</taxon>
        <taxon>Agaricales</taxon>
        <taxon>Agaricineae</taxon>
        <taxon>Agaricaceae</taxon>
        <taxon>Macrolepiota</taxon>
    </lineage>
</organism>
<reference evidence="2" key="1">
    <citation type="submission" date="2020-11" db="EMBL/GenBank/DDBJ databases">
        <authorList>
            <consortium name="DOE Joint Genome Institute"/>
            <person name="Ahrendt S."/>
            <person name="Riley R."/>
            <person name="Andreopoulos W."/>
            <person name="Labutti K."/>
            <person name="Pangilinan J."/>
            <person name="Ruiz-Duenas F.J."/>
            <person name="Barrasa J.M."/>
            <person name="Sanchez-Garcia M."/>
            <person name="Camarero S."/>
            <person name="Miyauchi S."/>
            <person name="Serrano A."/>
            <person name="Linde D."/>
            <person name="Babiker R."/>
            <person name="Drula E."/>
            <person name="Ayuso-Fernandez I."/>
            <person name="Pacheco R."/>
            <person name="Padilla G."/>
            <person name="Ferreira P."/>
            <person name="Barriuso J."/>
            <person name="Kellner H."/>
            <person name="Castanera R."/>
            <person name="Alfaro M."/>
            <person name="Ramirez L."/>
            <person name="Pisabarro A.G."/>
            <person name="Kuo A."/>
            <person name="Tritt A."/>
            <person name="Lipzen A."/>
            <person name="He G."/>
            <person name="Yan M."/>
            <person name="Ng V."/>
            <person name="Cullen D."/>
            <person name="Martin F."/>
            <person name="Rosso M.-N."/>
            <person name="Henrissat B."/>
            <person name="Hibbett D."/>
            <person name="Martinez A.T."/>
            <person name="Grigoriev I.V."/>
        </authorList>
    </citation>
    <scope>NUCLEOTIDE SEQUENCE</scope>
    <source>
        <strain evidence="2">MF-IS2</strain>
    </source>
</reference>
<feature type="region of interest" description="Disordered" evidence="1">
    <location>
        <begin position="77"/>
        <end position="158"/>
    </location>
</feature>
<accession>A0A9P5XBL4</accession>
<evidence type="ECO:0000313" key="3">
    <source>
        <dbReference type="Proteomes" id="UP000807342"/>
    </source>
</evidence>
<protein>
    <submittedName>
        <fullName evidence="2">Uncharacterized protein</fullName>
    </submittedName>
</protein>
<gene>
    <name evidence="2" type="ORF">P691DRAFT_761732</name>
</gene>
<name>A0A9P5XBL4_9AGAR</name>
<evidence type="ECO:0000313" key="2">
    <source>
        <dbReference type="EMBL" id="KAF9446326.1"/>
    </source>
</evidence>
<sequence length="158" mass="17673">MPVVTATLLRQPSHFPLLLPKQNPPHPIPVPRKRVYGHINAIRDLQREMDDLSDEENELEDITTSIHNRGYAFLVPIGRSLTQQEEKNDAEEDSDESEGSGGAPSVAEDDGENESAQDLDASMDDMDEEQTGNMEEESMEDSMPEGETEYEEEPTSDI</sequence>
<dbReference type="EMBL" id="MU151251">
    <property type="protein sequence ID" value="KAF9446326.1"/>
    <property type="molecule type" value="Genomic_DNA"/>
</dbReference>
<dbReference type="Proteomes" id="UP000807342">
    <property type="component" value="Unassembled WGS sequence"/>
</dbReference>